<name>A0A1G7D8V7_9BRAD</name>
<proteinExistence type="predicted"/>
<accession>A0A1G7D8V7</accession>
<dbReference type="RefSeq" id="WP_092085983.1">
    <property type="nucleotide sequence ID" value="NZ_FMZW01000027.1"/>
</dbReference>
<evidence type="ECO:0000313" key="2">
    <source>
        <dbReference type="EMBL" id="SDE47356.1"/>
    </source>
</evidence>
<feature type="transmembrane region" description="Helical" evidence="1">
    <location>
        <begin position="21"/>
        <end position="41"/>
    </location>
</feature>
<gene>
    <name evidence="2" type="ORF">SAMN05216337_102710</name>
</gene>
<dbReference type="Proteomes" id="UP000199245">
    <property type="component" value="Unassembled WGS sequence"/>
</dbReference>
<organism evidence="2 3">
    <name type="scientific">Bradyrhizobium brasilense</name>
    <dbReference type="NCBI Taxonomy" id="1419277"/>
    <lineage>
        <taxon>Bacteria</taxon>
        <taxon>Pseudomonadati</taxon>
        <taxon>Pseudomonadota</taxon>
        <taxon>Alphaproteobacteria</taxon>
        <taxon>Hyphomicrobiales</taxon>
        <taxon>Nitrobacteraceae</taxon>
        <taxon>Bradyrhizobium</taxon>
    </lineage>
</organism>
<reference evidence="2 3" key="1">
    <citation type="submission" date="2016-10" db="EMBL/GenBank/DDBJ databases">
        <authorList>
            <person name="de Groot N.N."/>
        </authorList>
    </citation>
    <scope>NUCLEOTIDE SEQUENCE [LARGE SCALE GENOMIC DNA]</scope>
    <source>
        <strain evidence="2 3">R5</strain>
    </source>
</reference>
<keyword evidence="1" id="KW-0472">Membrane</keyword>
<sequence length="63" mass="6988">MRTATGARRLDTPDDDRTERRWRLGFFIALLCAVLIALAAFTQEQPAKALIRPTGPLPAINIP</sequence>
<evidence type="ECO:0000256" key="1">
    <source>
        <dbReference type="SAM" id="Phobius"/>
    </source>
</evidence>
<keyword evidence="1" id="KW-1133">Transmembrane helix</keyword>
<protein>
    <submittedName>
        <fullName evidence="2">Uncharacterized protein</fullName>
    </submittedName>
</protein>
<evidence type="ECO:0000313" key="3">
    <source>
        <dbReference type="Proteomes" id="UP000199245"/>
    </source>
</evidence>
<dbReference type="AlphaFoldDB" id="A0A1G7D8V7"/>
<keyword evidence="1" id="KW-0812">Transmembrane</keyword>
<dbReference type="EMBL" id="FMZW01000027">
    <property type="protein sequence ID" value="SDE47356.1"/>
    <property type="molecule type" value="Genomic_DNA"/>
</dbReference>